<keyword evidence="4 7" id="KW-0694">RNA-binding</keyword>
<evidence type="ECO:0000313" key="10">
    <source>
        <dbReference type="EMBL" id="KGK39370.1"/>
    </source>
</evidence>
<dbReference type="InterPro" id="IPR050374">
    <property type="entry name" value="RRT5_SRSF_SR"/>
</dbReference>
<feature type="compositionally biased region" description="Low complexity" evidence="8">
    <location>
        <begin position="275"/>
        <end position="284"/>
    </location>
</feature>
<comment type="subunit">
    <text evidence="6">Interacts with csx1.</text>
</comment>
<feature type="compositionally biased region" description="Low complexity" evidence="8">
    <location>
        <begin position="750"/>
        <end position="777"/>
    </location>
</feature>
<keyword evidence="2" id="KW-0963">Cytoplasm</keyword>
<dbReference type="SMART" id="SM00360">
    <property type="entry name" value="RRM"/>
    <property type="match status" value="1"/>
</dbReference>
<feature type="compositionally biased region" description="Low complexity" evidence="8">
    <location>
        <begin position="214"/>
        <end position="259"/>
    </location>
</feature>
<evidence type="ECO:0000256" key="1">
    <source>
        <dbReference type="ARBA" id="ARBA00004496"/>
    </source>
</evidence>
<organism evidence="10 11">
    <name type="scientific">Pichia kudriavzevii</name>
    <name type="common">Yeast</name>
    <name type="synonym">Issatchenkia orientalis</name>
    <dbReference type="NCBI Taxonomy" id="4909"/>
    <lineage>
        <taxon>Eukaryota</taxon>
        <taxon>Fungi</taxon>
        <taxon>Dikarya</taxon>
        <taxon>Ascomycota</taxon>
        <taxon>Saccharomycotina</taxon>
        <taxon>Pichiomycetes</taxon>
        <taxon>Pichiales</taxon>
        <taxon>Pichiaceae</taxon>
        <taxon>Pichia</taxon>
    </lineage>
</organism>
<accession>A0A099P381</accession>
<dbReference type="PANTHER" id="PTHR23003">
    <property type="entry name" value="RNA RECOGNITION MOTIF RRM DOMAIN CONTAINING PROTEIN"/>
    <property type="match status" value="1"/>
</dbReference>
<dbReference type="VEuPathDB" id="FungiDB:C5L36_0B09270"/>
<evidence type="ECO:0000256" key="5">
    <source>
        <dbReference type="ARBA" id="ARBA00055199"/>
    </source>
</evidence>
<dbReference type="Gene3D" id="3.30.70.330">
    <property type="match status" value="1"/>
</dbReference>
<comment type="function">
    <text evidence="5">Regulates global gene expression after oxidative stress. Interacts and stabilizes mRNAs and may regulate their transition between different cytoplasmic components after oxidative stress.</text>
</comment>
<dbReference type="SUPFAM" id="SSF54928">
    <property type="entry name" value="RNA-binding domain, RBD"/>
    <property type="match status" value="1"/>
</dbReference>
<sequence length="907" mass="98690">MEAAQQGNMREAALSEGSPSAESSEGAAASGSVSVSAPAPAAASAPPQSDSNNNLSNIMPPDLTGSSMLSARVAQSRHFAGNTPGNMANQVDNTLLFSPPNTQLSSSFLNINAMANDSASLFDSTLGTAATKDLGSGSSSHLYNNGNLNMPPIDFLHIDDDDDLNNYNTTFNDITNDMTNDNQSMKNEMNNDNINQDNNNNNNTLSVGNISYKNNNNNTTATTGQITNPNNADNNDNNNNNNGNNVNNDSSKNNVNINDGSARGALDSVTIQRPTLTGSTNNSMSSNWMSTQNLVTSLNVDPWIQEQAQVSPNLNFHQYQIGGMSSHSTGNHSNMPTNLSMSTSSGFGTTHISQQQQSRQPHSYMKNPSPLIGTENLNTNNYGHFMALGQNYSLYNGQTSNATSATPSMKNGTSNRLQSNNNEEDELIPTAIVIKNIPFAIKKEQLLDIMSKLNLPLPYAFNYHFDNGVFRGLAFANFNSIEETAMVVSVMNGREIDGRKLRVEYKKMLPAQERERIEREKKEKRCQLEEQHRNASSTSLASVFSALSAPPVSKNNNNNAATNNNITINQSQSTTNIVDHPGAQGSSLNDNEQNDRSLVIFPPVDELPTPPSNMDFNNPEVLELYTRLVLFREDANSSALTFSAISLSNDGKRYVKNLCQFLSLDESTDNSTVNVRKKSTGQSTRTSPTGNQNNQLNLQQPSLMRSHSQNLVNSNPGLSFTSNRYRQHTPRSVSQNLQSGMNNLGLSVNLPTTQTSLQQQLQPQSQHQASQLHHSSSAASLTLLRSKAGLTAPATPISSRQSTFPQNSGLSVFNSNLSMLSNMGNINNMNNISNMNNINNMNNVNNMLGYSSYNGYNGYNQAQVTGGSNISMSSNRGVDQLTQGVEYLHFDTQSQPQQQQPHQQQQN</sequence>
<dbReference type="Proteomes" id="UP000029867">
    <property type="component" value="Unassembled WGS sequence"/>
</dbReference>
<dbReference type="HOGENOM" id="CLU_014850_0_0_1"/>
<reference evidence="11" key="1">
    <citation type="journal article" date="2014" name="Microb. Cell Fact.">
        <title>Exploiting Issatchenkia orientalis SD108 for succinic acid production.</title>
        <authorList>
            <person name="Xiao H."/>
            <person name="Shao Z."/>
            <person name="Jiang Y."/>
            <person name="Dole S."/>
            <person name="Zhao H."/>
        </authorList>
    </citation>
    <scope>NUCLEOTIDE SEQUENCE [LARGE SCALE GENOMIC DNA]</scope>
    <source>
        <strain evidence="11">SD108</strain>
    </source>
</reference>
<dbReference type="InterPro" id="IPR000504">
    <property type="entry name" value="RRM_dom"/>
</dbReference>
<dbReference type="GO" id="GO:0005737">
    <property type="term" value="C:cytoplasm"/>
    <property type="evidence" value="ECO:0007669"/>
    <property type="project" value="UniProtKB-SubCell"/>
</dbReference>
<comment type="subcellular location">
    <subcellularLocation>
        <location evidence="1">Cytoplasm</location>
    </subcellularLocation>
</comment>
<dbReference type="AlphaFoldDB" id="A0A099P381"/>
<evidence type="ECO:0000259" key="9">
    <source>
        <dbReference type="PROSITE" id="PS50102"/>
    </source>
</evidence>
<dbReference type="PANTHER" id="PTHR23003:SF17">
    <property type="entry name" value="RNA-BINDING PROTEIN PIN4"/>
    <property type="match status" value="1"/>
</dbReference>
<feature type="compositionally biased region" description="Low complexity" evidence="8">
    <location>
        <begin position="187"/>
        <end position="203"/>
    </location>
</feature>
<dbReference type="FunFam" id="3.30.70.330:FF:000183">
    <property type="entry name" value="R3H domain containing protein"/>
    <property type="match status" value="1"/>
</dbReference>
<feature type="compositionally biased region" description="Polar residues" evidence="8">
    <location>
        <begin position="669"/>
        <end position="690"/>
    </location>
</feature>
<evidence type="ECO:0000256" key="4">
    <source>
        <dbReference type="ARBA" id="ARBA00022884"/>
    </source>
</evidence>
<feature type="compositionally biased region" description="Basic and acidic residues" evidence="8">
    <location>
        <begin position="516"/>
        <end position="533"/>
    </location>
</feature>
<dbReference type="eggNOG" id="KOG0108">
    <property type="taxonomic scope" value="Eukaryota"/>
</dbReference>
<feature type="region of interest" description="Disordered" evidence="8">
    <location>
        <begin position="1"/>
        <end position="63"/>
    </location>
</feature>
<evidence type="ECO:0000256" key="6">
    <source>
        <dbReference type="ARBA" id="ARBA00062407"/>
    </source>
</evidence>
<evidence type="ECO:0000256" key="2">
    <source>
        <dbReference type="ARBA" id="ARBA00022490"/>
    </source>
</evidence>
<feature type="compositionally biased region" description="Polar residues" evidence="8">
    <location>
        <begin position="708"/>
        <end position="746"/>
    </location>
</feature>
<dbReference type="InterPro" id="IPR012677">
    <property type="entry name" value="Nucleotide-bd_a/b_plait_sf"/>
</dbReference>
<dbReference type="Pfam" id="PF00076">
    <property type="entry name" value="RRM_1"/>
    <property type="match status" value="1"/>
</dbReference>
<feature type="compositionally biased region" description="Polar residues" evidence="8">
    <location>
        <begin position="204"/>
        <end position="213"/>
    </location>
</feature>
<protein>
    <recommendedName>
        <fullName evidence="9">RRM domain-containing protein</fullName>
    </recommendedName>
</protein>
<feature type="region of interest" description="Disordered" evidence="8">
    <location>
        <begin position="516"/>
        <end position="540"/>
    </location>
</feature>
<dbReference type="InterPro" id="IPR034186">
    <property type="entry name" value="PIN4-like_RRM"/>
</dbReference>
<dbReference type="GO" id="GO:0071014">
    <property type="term" value="C:post-mRNA release spliceosomal complex"/>
    <property type="evidence" value="ECO:0007669"/>
    <property type="project" value="UniProtKB-ARBA"/>
</dbReference>
<evidence type="ECO:0000256" key="8">
    <source>
        <dbReference type="SAM" id="MobiDB-lite"/>
    </source>
</evidence>
<proteinExistence type="predicted"/>
<dbReference type="InterPro" id="IPR035979">
    <property type="entry name" value="RBD_domain_sf"/>
</dbReference>
<dbReference type="CDD" id="cd12253">
    <property type="entry name" value="RRM_PIN4_like"/>
    <property type="match status" value="1"/>
</dbReference>
<feature type="compositionally biased region" description="Low complexity" evidence="8">
    <location>
        <begin position="15"/>
        <end position="47"/>
    </location>
</feature>
<keyword evidence="3" id="KW-0597">Phosphoprotein</keyword>
<name>A0A099P381_PICKU</name>
<feature type="region of interest" description="Disordered" evidence="8">
    <location>
        <begin position="180"/>
        <end position="284"/>
    </location>
</feature>
<evidence type="ECO:0000256" key="3">
    <source>
        <dbReference type="ARBA" id="ARBA00022553"/>
    </source>
</evidence>
<dbReference type="GO" id="GO:0003729">
    <property type="term" value="F:mRNA binding"/>
    <property type="evidence" value="ECO:0007669"/>
    <property type="project" value="TreeGrafter"/>
</dbReference>
<comment type="caution">
    <text evidence="10">The sequence shown here is derived from an EMBL/GenBank/DDBJ whole genome shotgun (WGS) entry which is preliminary data.</text>
</comment>
<feature type="region of interest" description="Disordered" evidence="8">
    <location>
        <begin position="669"/>
        <end position="696"/>
    </location>
</feature>
<evidence type="ECO:0000256" key="7">
    <source>
        <dbReference type="PROSITE-ProRule" id="PRU00176"/>
    </source>
</evidence>
<gene>
    <name evidence="10" type="ORF">JL09_g1440</name>
</gene>
<dbReference type="PROSITE" id="PS50102">
    <property type="entry name" value="RRM"/>
    <property type="match status" value="1"/>
</dbReference>
<dbReference type="EMBL" id="JQFK01000009">
    <property type="protein sequence ID" value="KGK39370.1"/>
    <property type="molecule type" value="Genomic_DNA"/>
</dbReference>
<feature type="domain" description="RRM" evidence="9">
    <location>
        <begin position="430"/>
        <end position="508"/>
    </location>
</feature>
<feature type="region of interest" description="Disordered" evidence="8">
    <location>
        <begin position="708"/>
        <end position="777"/>
    </location>
</feature>
<feature type="compositionally biased region" description="Polar residues" evidence="8">
    <location>
        <begin position="48"/>
        <end position="57"/>
    </location>
</feature>
<evidence type="ECO:0000313" key="11">
    <source>
        <dbReference type="Proteomes" id="UP000029867"/>
    </source>
</evidence>